<dbReference type="PANTHER" id="PTHR10357">
    <property type="entry name" value="ALPHA-AMYLASE FAMILY MEMBER"/>
    <property type="match status" value="1"/>
</dbReference>
<dbReference type="InterPro" id="IPR012767">
    <property type="entry name" value="Trehalose_TreY"/>
</dbReference>
<dbReference type="AlphaFoldDB" id="A0A485LUS8"/>
<dbReference type="InterPro" id="IPR017853">
    <property type="entry name" value="GH"/>
</dbReference>
<sequence>MQSIPLATYRIQLHSGFTFDDAAHILDYLANLGVTHLYSSPCLQAVQGSTHGYDVVSHTRVNRELGGEEGHERLAQALHRSGMGRVLDIVPNHMAVAGDENEWWWDVLENGRSSRYASYFDVDWDPGETRFGNTILLPILGEHFGRVLENGEIRLERQQADFSIRYFDHVFPVDPRSLAPLITKAGEDIASPELSFLAEALGSLPLPSSTDRQSIRRRHRNKEVIRSFLERILDEHPEAARVLDALIAELNESPDALEALLDSQNYRLAYWRTANQDLGYRRFFDIDSLVGLRTEDEEVFEDTHRLILEWFRQGMIDGMRVDHPDGLRDPAAYLGRLRKAGPESWILVEKILQPGEVLRPDWPVDGTTGYEFIYLLTHLLTDARSRDAFTRFYGEFTRETRDYHEVLWEKKLLVIDELFGSDINRLTALMLTICESHRRYRDYTRQDIAQALRALIAAFPVYRTYINAGAGWMADQDRQLITSAVERAKEKAEIDPDLLDFMRDIFMLKVSGPRESEFVMRFQQLTPPVMAKGAEDTAFYTYNRFIAFNEVGGDPGSFGIDTGLFHLRMSERLKSHPFTMLSTSTHDTKRGEDVRARLAVLSEVPGQWSDAVRRWSTRAEHYRKGDLPDRNMEYFLYQTLVGAWPISEDRLLPYLEKASREAKTHTSWTAQDPEYEGALKSFASSLLQDPAFIHDLQSFVGLVAGPGRINSLVQTLLKLTAPGIPDIYQGCELWDLSLVDPDNRRPVDYQLRRDLLGRISGMKPRQIVREMESGLPKLWTINRALELRRRFPRAFGDRSSYRPLEITGPQAQYVVGFIRDEAVSVVVPRLNLKRGNGWDSETRVELPGGVWNNVLSGEEIRSSPIRIGELLEKFPVALMSRDTR</sequence>
<reference evidence="2" key="1">
    <citation type="submission" date="2019-03" db="EMBL/GenBank/DDBJ databases">
        <authorList>
            <person name="Hao L."/>
        </authorList>
    </citation>
    <scope>NUCLEOTIDE SEQUENCE</scope>
</reference>
<proteinExistence type="predicted"/>
<dbReference type="SUPFAM" id="SSF51445">
    <property type="entry name" value="(Trans)glycosidases"/>
    <property type="match status" value="1"/>
</dbReference>
<accession>A0A485LUS8</accession>
<keyword evidence="2" id="KW-0413">Isomerase</keyword>
<dbReference type="CDD" id="cd11336">
    <property type="entry name" value="AmyAc_MTSase"/>
    <property type="match status" value="1"/>
</dbReference>
<dbReference type="NCBIfam" id="TIGR02401">
    <property type="entry name" value="trehalose_TreY"/>
    <property type="match status" value="1"/>
</dbReference>
<dbReference type="GO" id="GO:0047470">
    <property type="term" value="F:(1,4)-alpha-D-glucan 1-alpha-D-glucosylmutase activity"/>
    <property type="evidence" value="ECO:0007669"/>
    <property type="project" value="UniProtKB-EC"/>
</dbReference>
<feature type="domain" description="Glycosyl hydrolase family 13 catalytic" evidence="1">
    <location>
        <begin position="3"/>
        <end position="489"/>
    </location>
</feature>
<dbReference type="EC" id="5.4.99.15" evidence="2"/>
<dbReference type="Gene3D" id="3.20.20.80">
    <property type="entry name" value="Glycosidases"/>
    <property type="match status" value="3"/>
</dbReference>
<gene>
    <name evidence="2" type="primary">treY</name>
    <name evidence="2" type="ORF">SCFA_1020002</name>
</gene>
<protein>
    <submittedName>
        <fullName evidence="2">Maltooligosyl trehalose synthase</fullName>
        <ecNumber evidence="2">5.4.99.15</ecNumber>
    </submittedName>
</protein>
<evidence type="ECO:0000259" key="1">
    <source>
        <dbReference type="SMART" id="SM00642"/>
    </source>
</evidence>
<evidence type="ECO:0000313" key="2">
    <source>
        <dbReference type="EMBL" id="VFU11294.1"/>
    </source>
</evidence>
<organism evidence="2">
    <name type="scientific">anaerobic digester metagenome</name>
    <dbReference type="NCBI Taxonomy" id="1263854"/>
    <lineage>
        <taxon>unclassified sequences</taxon>
        <taxon>metagenomes</taxon>
        <taxon>ecological metagenomes</taxon>
    </lineage>
</organism>
<dbReference type="Pfam" id="PF00128">
    <property type="entry name" value="Alpha-amylase"/>
    <property type="match status" value="1"/>
</dbReference>
<dbReference type="Gene3D" id="3.30.1590.10">
    <property type="entry name" value="Maltooligosyl trehalose synthase, domain 2"/>
    <property type="match status" value="1"/>
</dbReference>
<dbReference type="PANTHER" id="PTHR10357:SF216">
    <property type="entry name" value="MALTOOLIGOSYL TREHALOSE SYNTHASE-RELATED"/>
    <property type="match status" value="1"/>
</dbReference>
<dbReference type="GO" id="GO:0005992">
    <property type="term" value="P:trehalose biosynthetic process"/>
    <property type="evidence" value="ECO:0007669"/>
    <property type="project" value="TreeGrafter"/>
</dbReference>
<dbReference type="GO" id="GO:0030980">
    <property type="term" value="P:alpha-glucan catabolic process"/>
    <property type="evidence" value="ECO:0007669"/>
    <property type="project" value="TreeGrafter"/>
</dbReference>
<dbReference type="Gene3D" id="1.10.150.200">
    <property type="entry name" value="Maltooligosyl trehalose synthase, domain 3"/>
    <property type="match status" value="1"/>
</dbReference>
<dbReference type="EMBL" id="CAADRM010000005">
    <property type="protein sequence ID" value="VFU11294.1"/>
    <property type="molecule type" value="Genomic_DNA"/>
</dbReference>
<name>A0A485LUS8_9ZZZZ</name>
<dbReference type="SMART" id="SM00642">
    <property type="entry name" value="Aamy"/>
    <property type="match status" value="1"/>
</dbReference>
<dbReference type="InterPro" id="IPR006047">
    <property type="entry name" value="GH13_cat_dom"/>
</dbReference>